<dbReference type="EMBL" id="JARXYA010000015">
    <property type="protein sequence ID" value="MDH6504808.1"/>
    <property type="molecule type" value="Genomic_DNA"/>
</dbReference>
<name>A0AA43M9T6_9BURK</name>
<reference evidence="1" key="1">
    <citation type="submission" date="2023-04" db="EMBL/GenBank/DDBJ databases">
        <title>Genome Encyclopedia of Bacteria and Archaea VI: Functional Genomics of Type Strains.</title>
        <authorList>
            <person name="Whitman W."/>
        </authorList>
    </citation>
    <scope>NUCLEOTIDE SEQUENCE</scope>
    <source>
        <strain evidence="1">Enz.4-51</strain>
    </source>
</reference>
<comment type="caution">
    <text evidence="1">The sequence shown here is derived from an EMBL/GenBank/DDBJ whole genome shotgun (WGS) entry which is preliminary data.</text>
</comment>
<accession>A0AA43M9T6</accession>
<evidence type="ECO:0000313" key="2">
    <source>
        <dbReference type="Proteomes" id="UP001161160"/>
    </source>
</evidence>
<dbReference type="Proteomes" id="UP001161160">
    <property type="component" value="Unassembled WGS sequence"/>
</dbReference>
<sequence>MAQDNEKTNKFHKEPMLSTLVFVTFMPLQVSPTGQSTVPLSRPLAVAAYVDAAKILGLPKFKLMDSKGNLYSPYKAMMQEPSAIVMQHAGMPMVSDITMRKAYIQSFVKR</sequence>
<proteinExistence type="predicted"/>
<protein>
    <submittedName>
        <fullName evidence="1">Uncharacterized protein</fullName>
    </submittedName>
</protein>
<dbReference type="AlphaFoldDB" id="A0AA43M9T6"/>
<keyword evidence="2" id="KW-1185">Reference proteome</keyword>
<gene>
    <name evidence="1" type="ORF">M2127_002137</name>
</gene>
<evidence type="ECO:0000313" key="1">
    <source>
        <dbReference type="EMBL" id="MDH6504808.1"/>
    </source>
</evidence>
<organism evidence="1 2">
    <name type="scientific">Polynucleobacter sphagniphilus</name>
    <dbReference type="NCBI Taxonomy" id="1743169"/>
    <lineage>
        <taxon>Bacteria</taxon>
        <taxon>Pseudomonadati</taxon>
        <taxon>Pseudomonadota</taxon>
        <taxon>Betaproteobacteria</taxon>
        <taxon>Burkholderiales</taxon>
        <taxon>Burkholderiaceae</taxon>
        <taxon>Polynucleobacter</taxon>
    </lineage>
</organism>